<keyword evidence="6" id="KW-1185">Reference proteome</keyword>
<dbReference type="InterPro" id="IPR000014">
    <property type="entry name" value="PAS"/>
</dbReference>
<reference evidence="5" key="1">
    <citation type="submission" date="2021-03" db="EMBL/GenBank/DDBJ databases">
        <title>Acanthopleuribacteraceae sp. M133.</title>
        <authorList>
            <person name="Wang G."/>
        </authorList>
    </citation>
    <scope>NUCLEOTIDE SEQUENCE</scope>
    <source>
        <strain evidence="5">M133</strain>
    </source>
</reference>
<evidence type="ECO:0000313" key="6">
    <source>
        <dbReference type="Proteomes" id="UP000663929"/>
    </source>
</evidence>
<evidence type="ECO:0000256" key="1">
    <source>
        <dbReference type="ARBA" id="ARBA00022553"/>
    </source>
</evidence>
<feature type="domain" description="Response regulatory" evidence="3">
    <location>
        <begin position="6"/>
        <end position="123"/>
    </location>
</feature>
<feature type="modified residue" description="4-aspartylphosphate" evidence="2">
    <location>
        <position position="55"/>
    </location>
</feature>
<dbReference type="SUPFAM" id="SSF52172">
    <property type="entry name" value="CheY-like"/>
    <property type="match status" value="1"/>
</dbReference>
<gene>
    <name evidence="5" type="ORF">J3U87_11070</name>
</gene>
<protein>
    <submittedName>
        <fullName evidence="5">Response regulator</fullName>
    </submittedName>
</protein>
<dbReference type="InterPro" id="IPR013655">
    <property type="entry name" value="PAS_fold_3"/>
</dbReference>
<dbReference type="Gene3D" id="3.40.50.2300">
    <property type="match status" value="1"/>
</dbReference>
<dbReference type="Pfam" id="PF00072">
    <property type="entry name" value="Response_reg"/>
    <property type="match status" value="1"/>
</dbReference>
<dbReference type="PANTHER" id="PTHR44591:SF3">
    <property type="entry name" value="RESPONSE REGULATORY DOMAIN-CONTAINING PROTEIN"/>
    <property type="match status" value="1"/>
</dbReference>
<evidence type="ECO:0000256" key="2">
    <source>
        <dbReference type="PROSITE-ProRule" id="PRU00169"/>
    </source>
</evidence>
<dbReference type="EMBL" id="CP071793">
    <property type="protein sequence ID" value="QTD52994.1"/>
    <property type="molecule type" value="Genomic_DNA"/>
</dbReference>
<dbReference type="PROSITE" id="PS50113">
    <property type="entry name" value="PAC"/>
    <property type="match status" value="1"/>
</dbReference>
<evidence type="ECO:0000259" key="4">
    <source>
        <dbReference type="PROSITE" id="PS50113"/>
    </source>
</evidence>
<dbReference type="RefSeq" id="WP_237383092.1">
    <property type="nucleotide sequence ID" value="NZ_CP071793.1"/>
</dbReference>
<dbReference type="Gene3D" id="3.30.450.20">
    <property type="entry name" value="PAS domain"/>
    <property type="match status" value="1"/>
</dbReference>
<dbReference type="PROSITE" id="PS50110">
    <property type="entry name" value="RESPONSE_REGULATORY"/>
    <property type="match status" value="1"/>
</dbReference>
<dbReference type="InterPro" id="IPR001789">
    <property type="entry name" value="Sig_transdc_resp-reg_receiver"/>
</dbReference>
<evidence type="ECO:0000259" key="3">
    <source>
        <dbReference type="PROSITE" id="PS50110"/>
    </source>
</evidence>
<dbReference type="Pfam" id="PF08447">
    <property type="entry name" value="PAS_3"/>
    <property type="match status" value="1"/>
</dbReference>
<dbReference type="AlphaFoldDB" id="A0A8A4TV44"/>
<keyword evidence="1 2" id="KW-0597">Phosphoprotein</keyword>
<organism evidence="5 6">
    <name type="scientific">Sulfidibacter corallicola</name>
    <dbReference type="NCBI Taxonomy" id="2818388"/>
    <lineage>
        <taxon>Bacteria</taxon>
        <taxon>Pseudomonadati</taxon>
        <taxon>Acidobacteriota</taxon>
        <taxon>Holophagae</taxon>
        <taxon>Acanthopleuribacterales</taxon>
        <taxon>Acanthopleuribacteraceae</taxon>
        <taxon>Sulfidibacter</taxon>
    </lineage>
</organism>
<dbReference type="InterPro" id="IPR000700">
    <property type="entry name" value="PAS-assoc_C"/>
</dbReference>
<proteinExistence type="predicted"/>
<dbReference type="GO" id="GO:0000160">
    <property type="term" value="P:phosphorelay signal transduction system"/>
    <property type="evidence" value="ECO:0007669"/>
    <property type="project" value="InterPro"/>
</dbReference>
<accession>A0A8A4TV44</accession>
<dbReference type="InterPro" id="IPR050595">
    <property type="entry name" value="Bact_response_regulator"/>
</dbReference>
<dbReference type="SMART" id="SM00448">
    <property type="entry name" value="REC"/>
    <property type="match status" value="1"/>
</dbReference>
<sequence length="319" mass="36067">MSPKSAILLLEDDAFTRRMMQLHLEGAGYSVTAVENGVEGQGALEGQSFDLVLTDVMMPEMDGLTFLAKVREVHNKESLPVLMLTAMNEGGDRTPEFLEKGANDLVSKSKDPTMLLYKVRLHLELNRLREFAARGGGGAEPEFRGPNDGLWSWDLQNGQVNFSTRWKKIIGHETDEIENNLDEWFSRIHPADFEMVSSRLRGHQARESSHFEADYRMKHKDGSYHWVHDFGVAIFGTSGRAMRMIGAMSWILPRKEWEREHKIIAHELLVLRNMAQELKAYGETNDDLGKTVENLGDHLDLLTGKIKTLLGGDFGTDRA</sequence>
<dbReference type="InterPro" id="IPR011006">
    <property type="entry name" value="CheY-like_superfamily"/>
</dbReference>
<feature type="domain" description="PAC" evidence="4">
    <location>
        <begin position="211"/>
        <end position="263"/>
    </location>
</feature>
<dbReference type="InterPro" id="IPR035965">
    <property type="entry name" value="PAS-like_dom_sf"/>
</dbReference>
<dbReference type="PANTHER" id="PTHR44591">
    <property type="entry name" value="STRESS RESPONSE REGULATOR PROTEIN 1"/>
    <property type="match status" value="1"/>
</dbReference>
<dbReference type="NCBIfam" id="TIGR00229">
    <property type="entry name" value="sensory_box"/>
    <property type="match status" value="1"/>
</dbReference>
<name>A0A8A4TV44_SULCO</name>
<evidence type="ECO:0000313" key="5">
    <source>
        <dbReference type="EMBL" id="QTD52994.1"/>
    </source>
</evidence>
<dbReference type="SUPFAM" id="SSF55785">
    <property type="entry name" value="PYP-like sensor domain (PAS domain)"/>
    <property type="match status" value="1"/>
</dbReference>
<dbReference type="Proteomes" id="UP000663929">
    <property type="component" value="Chromosome"/>
</dbReference>
<dbReference type="CDD" id="cd17574">
    <property type="entry name" value="REC_OmpR"/>
    <property type="match status" value="1"/>
</dbReference>
<dbReference type="KEGG" id="scor:J3U87_11070"/>
<dbReference type="CDD" id="cd00130">
    <property type="entry name" value="PAS"/>
    <property type="match status" value="1"/>
</dbReference>